<evidence type="ECO:0000256" key="2">
    <source>
        <dbReference type="ARBA" id="ARBA00022679"/>
    </source>
</evidence>
<evidence type="ECO:0000313" key="8">
    <source>
        <dbReference type="EMBL" id="UGS35867.1"/>
    </source>
</evidence>
<gene>
    <name evidence="8" type="ORF">DSM104329_02264</name>
</gene>
<dbReference type="Pfam" id="PF12229">
    <property type="entry name" value="PG_binding_4"/>
    <property type="match status" value="1"/>
</dbReference>
<proteinExistence type="predicted"/>
<keyword evidence="4 6" id="KW-0573">Peptidoglycan synthesis</keyword>
<name>A0A9E6XWP5_9ACTN</name>
<dbReference type="InterPro" id="IPR050979">
    <property type="entry name" value="LD-transpeptidase"/>
</dbReference>
<dbReference type="SUPFAM" id="SSF141523">
    <property type="entry name" value="L,D-transpeptidase catalytic domain-like"/>
    <property type="match status" value="1"/>
</dbReference>
<dbReference type="Gene3D" id="2.40.440.10">
    <property type="entry name" value="L,D-transpeptidase catalytic domain-like"/>
    <property type="match status" value="1"/>
</dbReference>
<feature type="active site" description="Proton donor/acceptor" evidence="6">
    <location>
        <position position="326"/>
    </location>
</feature>
<dbReference type="GO" id="GO:0018104">
    <property type="term" value="P:peptidoglycan-protein cross-linking"/>
    <property type="evidence" value="ECO:0007669"/>
    <property type="project" value="TreeGrafter"/>
</dbReference>
<dbReference type="InterPro" id="IPR022029">
    <property type="entry name" value="YoaR-like_PG-bd"/>
</dbReference>
<dbReference type="GO" id="GO:0071972">
    <property type="term" value="F:peptidoglycan L,D-transpeptidase activity"/>
    <property type="evidence" value="ECO:0007669"/>
    <property type="project" value="TreeGrafter"/>
</dbReference>
<keyword evidence="3 6" id="KW-0133">Cell shape</keyword>
<dbReference type="EMBL" id="CP087164">
    <property type="protein sequence ID" value="UGS35867.1"/>
    <property type="molecule type" value="Genomic_DNA"/>
</dbReference>
<dbReference type="InterPro" id="IPR038063">
    <property type="entry name" value="Transpep_catalytic_dom"/>
</dbReference>
<comment type="pathway">
    <text evidence="1 6">Cell wall biogenesis; peptidoglycan biosynthesis.</text>
</comment>
<keyword evidence="9" id="KW-1185">Reference proteome</keyword>
<dbReference type="Proteomes" id="UP001162834">
    <property type="component" value="Chromosome"/>
</dbReference>
<feature type="active site" description="Nucleophile" evidence="6">
    <location>
        <position position="344"/>
    </location>
</feature>
<evidence type="ECO:0000256" key="3">
    <source>
        <dbReference type="ARBA" id="ARBA00022960"/>
    </source>
</evidence>
<dbReference type="PANTHER" id="PTHR30582">
    <property type="entry name" value="L,D-TRANSPEPTIDASE"/>
    <property type="match status" value="1"/>
</dbReference>
<dbReference type="CDD" id="cd16913">
    <property type="entry name" value="YkuD_like"/>
    <property type="match status" value="1"/>
</dbReference>
<keyword evidence="5 6" id="KW-0961">Cell wall biogenesis/degradation</keyword>
<evidence type="ECO:0000256" key="4">
    <source>
        <dbReference type="ARBA" id="ARBA00022984"/>
    </source>
</evidence>
<dbReference type="PROSITE" id="PS52029">
    <property type="entry name" value="LD_TPASE"/>
    <property type="match status" value="1"/>
</dbReference>
<keyword evidence="2" id="KW-0808">Transferase</keyword>
<evidence type="ECO:0000256" key="5">
    <source>
        <dbReference type="ARBA" id="ARBA00023316"/>
    </source>
</evidence>
<evidence type="ECO:0000256" key="6">
    <source>
        <dbReference type="PROSITE-ProRule" id="PRU01373"/>
    </source>
</evidence>
<dbReference type="InterPro" id="IPR005490">
    <property type="entry name" value="LD_TPept_cat_dom"/>
</dbReference>
<evidence type="ECO:0000256" key="1">
    <source>
        <dbReference type="ARBA" id="ARBA00004752"/>
    </source>
</evidence>
<dbReference type="GO" id="GO:0016740">
    <property type="term" value="F:transferase activity"/>
    <property type="evidence" value="ECO:0007669"/>
    <property type="project" value="UniProtKB-KW"/>
</dbReference>
<organism evidence="8 9">
    <name type="scientific">Capillimicrobium parvum</name>
    <dbReference type="NCBI Taxonomy" id="2884022"/>
    <lineage>
        <taxon>Bacteria</taxon>
        <taxon>Bacillati</taxon>
        <taxon>Actinomycetota</taxon>
        <taxon>Thermoleophilia</taxon>
        <taxon>Solirubrobacterales</taxon>
        <taxon>Capillimicrobiaceae</taxon>
        <taxon>Capillimicrobium</taxon>
    </lineage>
</organism>
<dbReference type="KEGG" id="sbae:DSM104329_02264"/>
<dbReference type="GO" id="GO:0071555">
    <property type="term" value="P:cell wall organization"/>
    <property type="evidence" value="ECO:0007669"/>
    <property type="project" value="UniProtKB-UniRule"/>
</dbReference>
<reference evidence="8" key="1">
    <citation type="journal article" date="2022" name="Int. J. Syst. Evol. Microbiol.">
        <title>Pseudomonas aegrilactucae sp. nov. and Pseudomonas morbosilactucae sp. nov., pathogens causing bacterial rot of lettuce in Japan.</title>
        <authorList>
            <person name="Sawada H."/>
            <person name="Fujikawa T."/>
            <person name="Satou M."/>
        </authorList>
    </citation>
    <scope>NUCLEOTIDE SEQUENCE</scope>
    <source>
        <strain evidence="8">0166_1</strain>
    </source>
</reference>
<protein>
    <recommendedName>
        <fullName evidence="7">L,D-TPase catalytic domain-containing protein</fullName>
    </recommendedName>
</protein>
<dbReference type="Pfam" id="PF03734">
    <property type="entry name" value="YkuD"/>
    <property type="match status" value="1"/>
</dbReference>
<feature type="domain" description="L,D-TPase catalytic" evidence="7">
    <location>
        <begin position="237"/>
        <end position="368"/>
    </location>
</feature>
<evidence type="ECO:0000259" key="7">
    <source>
        <dbReference type="PROSITE" id="PS52029"/>
    </source>
</evidence>
<accession>A0A9E6XWP5</accession>
<dbReference type="GO" id="GO:0005576">
    <property type="term" value="C:extracellular region"/>
    <property type="evidence" value="ECO:0007669"/>
    <property type="project" value="TreeGrafter"/>
</dbReference>
<sequence>MKLRLHAFRQQLRFNYPDFGMRRPLLIAAAAMLLVIVGLGVAVVVLDNKAEGKIADGVKVGSVDVGGMKAEQAKAKVRKQLLAPLDDPVVVRYHGETWKLTAAKAKIRADVDGMVAEAMKRSEGGNAVQRAWREATGGEVKATIPAEVTYSRRAVNKLVKRIAAHVQRDPKDASVTFSSTSLGEVKGKDGVALKAAVLRRQINDSITTPGAKRTFRARTKDVKPEITTDELAEKYPVVLTVERGSFKLHLWKNLKLTKTYDIRVGQQGLETPAGLYHIQNKAVDPAWSVPHSAWTGSLAGQVIPGGAPNNPLKARWMGIFDGAGIHGIDPSAYGTIGTAASHGCVGMRIPDVEELYDQVPVGAPIYIA</sequence>
<evidence type="ECO:0000313" key="9">
    <source>
        <dbReference type="Proteomes" id="UP001162834"/>
    </source>
</evidence>
<dbReference type="AlphaFoldDB" id="A0A9E6XWP5"/>
<dbReference type="GO" id="GO:0008360">
    <property type="term" value="P:regulation of cell shape"/>
    <property type="evidence" value="ECO:0007669"/>
    <property type="project" value="UniProtKB-UniRule"/>
</dbReference>